<keyword evidence="6" id="KW-1185">Reference proteome</keyword>
<gene>
    <name evidence="5" type="ORF">HNV11_08465</name>
</gene>
<name>A0A6M5Y7G3_9BACT</name>
<accession>A0A6M5Y7G3</accession>
<feature type="domain" description="HTH araC/xylS-type" evidence="4">
    <location>
        <begin position="170"/>
        <end position="268"/>
    </location>
</feature>
<dbReference type="InterPro" id="IPR018060">
    <property type="entry name" value="HTH_AraC"/>
</dbReference>
<evidence type="ECO:0000256" key="2">
    <source>
        <dbReference type="ARBA" id="ARBA00023125"/>
    </source>
</evidence>
<protein>
    <submittedName>
        <fullName evidence="5">AraC family transcriptional regulator</fullName>
    </submittedName>
</protein>
<reference evidence="5 6" key="1">
    <citation type="submission" date="2020-05" db="EMBL/GenBank/DDBJ databases">
        <title>Genome sequencing of Spirosoma sp. TS118.</title>
        <authorList>
            <person name="Lee J.-H."/>
            <person name="Jeong S."/>
            <person name="Zhao L."/>
            <person name="Jung J.-H."/>
            <person name="Kim M.-K."/>
            <person name="Lim S."/>
        </authorList>
    </citation>
    <scope>NUCLEOTIDE SEQUENCE [LARGE SCALE GENOMIC DNA]</scope>
    <source>
        <strain evidence="5 6">TS118</strain>
    </source>
</reference>
<dbReference type="EMBL" id="CP053435">
    <property type="protein sequence ID" value="QJW89414.1"/>
    <property type="molecule type" value="Genomic_DNA"/>
</dbReference>
<dbReference type="Gene3D" id="1.10.10.60">
    <property type="entry name" value="Homeodomain-like"/>
    <property type="match status" value="1"/>
</dbReference>
<dbReference type="InterPro" id="IPR046532">
    <property type="entry name" value="DUF6597"/>
</dbReference>
<sequence length="282" mass="32859">MNIFDYRPPSPALWEYVRLYQIVGFSFPDTVEVPVKPYWPRAENYLTFHPRNPIVVEHINGSKEIWKPRSLLIGQATGITNRQPLHDFVLFQIVFQPGALFRLTGIPAHELANTFVDAEAVFAPEINLVNERLSSTDNHLEMISIVEAFLHYQIRRRSTAYSRHCQQPIDRVSQFLLQSPSPFVLDWLADQACLSTRQFYNLFVQRMGISPKLYARIARFDQTVKLKNAQPTKDWLSIALELGYYDYQHLVRDYKEFTKLTPSKFCQRESNAPERTFGKAET</sequence>
<dbReference type="RefSeq" id="WP_171739252.1">
    <property type="nucleotide sequence ID" value="NZ_CP053435.1"/>
</dbReference>
<dbReference type="GO" id="GO:0003700">
    <property type="term" value="F:DNA-binding transcription factor activity"/>
    <property type="evidence" value="ECO:0007669"/>
    <property type="project" value="InterPro"/>
</dbReference>
<dbReference type="InterPro" id="IPR050204">
    <property type="entry name" value="AraC_XylS_family_regulators"/>
</dbReference>
<proteinExistence type="predicted"/>
<evidence type="ECO:0000313" key="5">
    <source>
        <dbReference type="EMBL" id="QJW89414.1"/>
    </source>
</evidence>
<evidence type="ECO:0000256" key="1">
    <source>
        <dbReference type="ARBA" id="ARBA00023015"/>
    </source>
</evidence>
<evidence type="ECO:0000259" key="4">
    <source>
        <dbReference type="PROSITE" id="PS01124"/>
    </source>
</evidence>
<dbReference type="Pfam" id="PF20240">
    <property type="entry name" value="DUF6597"/>
    <property type="match status" value="1"/>
</dbReference>
<keyword evidence="1" id="KW-0805">Transcription regulation</keyword>
<evidence type="ECO:0000256" key="3">
    <source>
        <dbReference type="ARBA" id="ARBA00023163"/>
    </source>
</evidence>
<dbReference type="PANTHER" id="PTHR46796">
    <property type="entry name" value="HTH-TYPE TRANSCRIPTIONAL ACTIVATOR RHAS-RELATED"/>
    <property type="match status" value="1"/>
</dbReference>
<dbReference type="Proteomes" id="UP000502756">
    <property type="component" value="Chromosome"/>
</dbReference>
<keyword evidence="3" id="KW-0804">Transcription</keyword>
<organism evidence="5 6">
    <name type="scientific">Spirosoma taeanense</name>
    <dbReference type="NCBI Taxonomy" id="2735870"/>
    <lineage>
        <taxon>Bacteria</taxon>
        <taxon>Pseudomonadati</taxon>
        <taxon>Bacteroidota</taxon>
        <taxon>Cytophagia</taxon>
        <taxon>Cytophagales</taxon>
        <taxon>Cytophagaceae</taxon>
        <taxon>Spirosoma</taxon>
    </lineage>
</organism>
<keyword evidence="2" id="KW-0238">DNA-binding</keyword>
<dbReference type="PROSITE" id="PS01124">
    <property type="entry name" value="HTH_ARAC_FAMILY_2"/>
    <property type="match status" value="1"/>
</dbReference>
<dbReference type="SMART" id="SM00342">
    <property type="entry name" value="HTH_ARAC"/>
    <property type="match status" value="1"/>
</dbReference>
<dbReference type="GO" id="GO:0043565">
    <property type="term" value="F:sequence-specific DNA binding"/>
    <property type="evidence" value="ECO:0007669"/>
    <property type="project" value="InterPro"/>
</dbReference>
<evidence type="ECO:0000313" key="6">
    <source>
        <dbReference type="Proteomes" id="UP000502756"/>
    </source>
</evidence>
<dbReference type="PANTHER" id="PTHR46796:SF13">
    <property type="entry name" value="HTH-TYPE TRANSCRIPTIONAL ACTIVATOR RHAS"/>
    <property type="match status" value="1"/>
</dbReference>
<dbReference type="AlphaFoldDB" id="A0A6M5Y7G3"/>
<dbReference type="Pfam" id="PF12833">
    <property type="entry name" value="HTH_18"/>
    <property type="match status" value="1"/>
</dbReference>
<dbReference type="KEGG" id="stae:HNV11_08465"/>